<accession>A0A177CMB0</accession>
<dbReference type="OrthoDB" id="194468at2759"/>
<reference evidence="1 2" key="1">
    <citation type="submission" date="2016-05" db="EMBL/GenBank/DDBJ databases">
        <title>Comparative analysis of secretome profiles of manganese(II)-oxidizing ascomycete fungi.</title>
        <authorList>
            <consortium name="DOE Joint Genome Institute"/>
            <person name="Zeiner C.A."/>
            <person name="Purvine S.O."/>
            <person name="Zink E.M."/>
            <person name="Wu S."/>
            <person name="Pasa-Tolic L."/>
            <person name="Chaput D.L."/>
            <person name="Haridas S."/>
            <person name="Grigoriev I.V."/>
            <person name="Santelli C.M."/>
            <person name="Hansel C.M."/>
        </authorList>
    </citation>
    <scope>NUCLEOTIDE SEQUENCE [LARGE SCALE GENOMIC DNA]</scope>
    <source>
        <strain evidence="1 2">AP3s5-JAC2a</strain>
    </source>
</reference>
<dbReference type="RefSeq" id="XP_018039018.1">
    <property type="nucleotide sequence ID" value="XM_018186776.1"/>
</dbReference>
<dbReference type="InParanoid" id="A0A177CMB0"/>
<protein>
    <recommendedName>
        <fullName evidence="3">Amidohydrolase-related domain-containing protein</fullName>
    </recommendedName>
</protein>
<organism evidence="1 2">
    <name type="scientific">Paraphaeosphaeria sporulosa</name>
    <dbReference type="NCBI Taxonomy" id="1460663"/>
    <lineage>
        <taxon>Eukaryota</taxon>
        <taxon>Fungi</taxon>
        <taxon>Dikarya</taxon>
        <taxon>Ascomycota</taxon>
        <taxon>Pezizomycotina</taxon>
        <taxon>Dothideomycetes</taxon>
        <taxon>Pleosporomycetidae</taxon>
        <taxon>Pleosporales</taxon>
        <taxon>Massarineae</taxon>
        <taxon>Didymosphaeriaceae</taxon>
        <taxon>Paraphaeosphaeria</taxon>
    </lineage>
</organism>
<dbReference type="GeneID" id="28770262"/>
<evidence type="ECO:0000313" key="1">
    <source>
        <dbReference type="EMBL" id="OAG08653.1"/>
    </source>
</evidence>
<dbReference type="GO" id="GO:0016810">
    <property type="term" value="F:hydrolase activity, acting on carbon-nitrogen (but not peptide) bonds"/>
    <property type="evidence" value="ECO:0007669"/>
    <property type="project" value="InterPro"/>
</dbReference>
<proteinExistence type="predicted"/>
<sequence length="262" mass="28345">MMPLSSIFQTAPTAVPHTCVVVGSEGSEGGKITIDGGQQAAGSRRDKQRCIRKQGEARQTRPRHYYQATQAAVCSDTNTVYSMMASSSILLRGGILLVPDGGTDAVVAMRKDLLVVADRITCIKEDIDLAKYEALDAVEVDCSAKIVSPGFVDTHHRARGDARVRGAIRLLLHTHTAHRELDSVSRPGAGHPSAVASAAAHALQLAADRPRPRRAGLRLRRLRLSVRALHARPLRRGARGRRAMHHVARVWQPSAGHRGGRP</sequence>
<name>A0A177CMB0_9PLEO</name>
<dbReference type="EMBL" id="KV441550">
    <property type="protein sequence ID" value="OAG08653.1"/>
    <property type="molecule type" value="Genomic_DNA"/>
</dbReference>
<gene>
    <name evidence="1" type="ORF">CC84DRAFT_584701</name>
</gene>
<dbReference type="InterPro" id="IPR011059">
    <property type="entry name" value="Metal-dep_hydrolase_composite"/>
</dbReference>
<evidence type="ECO:0000313" key="2">
    <source>
        <dbReference type="Proteomes" id="UP000077069"/>
    </source>
</evidence>
<keyword evidence="2" id="KW-1185">Reference proteome</keyword>
<dbReference type="Proteomes" id="UP000077069">
    <property type="component" value="Unassembled WGS sequence"/>
</dbReference>
<dbReference type="Gene3D" id="2.30.40.10">
    <property type="entry name" value="Urease, subunit C, domain 1"/>
    <property type="match status" value="1"/>
</dbReference>
<dbReference type="SUPFAM" id="SSF51338">
    <property type="entry name" value="Composite domain of metallo-dependent hydrolases"/>
    <property type="match status" value="1"/>
</dbReference>
<evidence type="ECO:0008006" key="3">
    <source>
        <dbReference type="Google" id="ProtNLM"/>
    </source>
</evidence>
<dbReference type="AlphaFoldDB" id="A0A177CMB0"/>